<dbReference type="eggNOG" id="COG0084">
    <property type="taxonomic scope" value="Bacteria"/>
</dbReference>
<gene>
    <name evidence="5" type="ORF">MYP_2177</name>
</gene>
<evidence type="ECO:0000256" key="2">
    <source>
        <dbReference type="ARBA" id="ARBA00022723"/>
    </source>
</evidence>
<dbReference type="SUPFAM" id="SSF51556">
    <property type="entry name" value="Metallo-dependent hydrolases"/>
    <property type="match status" value="1"/>
</dbReference>
<evidence type="ECO:0000256" key="3">
    <source>
        <dbReference type="ARBA" id="ARBA00022801"/>
    </source>
</evidence>
<comment type="similarity">
    <text evidence="1">Belongs to the metallo-dependent hydrolases superfamily. TatD-type hydrolase family.</text>
</comment>
<name>A0A098LEU6_9BACT</name>
<dbReference type="EMBL" id="BBLT01000004">
    <property type="protein sequence ID" value="GAL84949.1"/>
    <property type="molecule type" value="Genomic_DNA"/>
</dbReference>
<dbReference type="OrthoDB" id="9810005at2"/>
<evidence type="ECO:0000256" key="4">
    <source>
        <dbReference type="PIRSR" id="PIRSR005902-1"/>
    </source>
</evidence>
<evidence type="ECO:0000313" key="5">
    <source>
        <dbReference type="EMBL" id="GAL84949.1"/>
    </source>
</evidence>
<dbReference type="InterPro" id="IPR001130">
    <property type="entry name" value="TatD-like"/>
</dbReference>
<keyword evidence="3 5" id="KW-0378">Hydrolase</keyword>
<evidence type="ECO:0000313" key="6">
    <source>
        <dbReference type="Proteomes" id="UP000030185"/>
    </source>
</evidence>
<protein>
    <submittedName>
        <fullName evidence="5">TatD family hydrolase</fullName>
    </submittedName>
</protein>
<dbReference type="GO" id="GO:0046872">
    <property type="term" value="F:metal ion binding"/>
    <property type="evidence" value="ECO:0007669"/>
    <property type="project" value="UniProtKB-KW"/>
</dbReference>
<comment type="caution">
    <text evidence="5">The sequence shown here is derived from an EMBL/GenBank/DDBJ whole genome shotgun (WGS) entry which is preliminary data.</text>
</comment>
<dbReference type="Proteomes" id="UP000030185">
    <property type="component" value="Unassembled WGS sequence"/>
</dbReference>
<feature type="binding site" evidence="4">
    <location>
        <position position="132"/>
    </location>
    <ligand>
        <name>a divalent metal cation</name>
        <dbReference type="ChEBI" id="CHEBI:60240"/>
        <label>2</label>
    </ligand>
</feature>
<sequence length="260" mass="29936">MDFTYIDTHAHIYAEEFEKDTTDVLEKARASGLKKLFMPNVDLQSIDRMLEMEHKYPDLCMPMMGLHPCYVKKDFEKDLYEIEAWLNKRKFAAVGEIGIDLYWDTTHKDWQEEAFAIQIQLAARHNLPISIHCRNSYRETMDLLLKVKSDHQTGVFHCFTGEKKDIDEINEIGFYIGIGGVITFKNSGLDKVLESAELCNIVLETDAPYLAPVPYRGKRNEPGYIPLVIKKLAEVKRCSEEEVARVTSENADKLFGNVYS</sequence>
<feature type="binding site" evidence="4">
    <location>
        <position position="11"/>
    </location>
    <ligand>
        <name>a divalent metal cation</name>
        <dbReference type="ChEBI" id="CHEBI:60240"/>
        <label>1</label>
    </ligand>
</feature>
<dbReference type="NCBIfam" id="TIGR00010">
    <property type="entry name" value="YchF/TatD family DNA exonuclease"/>
    <property type="match status" value="1"/>
</dbReference>
<evidence type="ECO:0000256" key="1">
    <source>
        <dbReference type="ARBA" id="ARBA00009275"/>
    </source>
</evidence>
<dbReference type="FunFam" id="3.20.20.140:FF:000005">
    <property type="entry name" value="TatD family hydrolase"/>
    <property type="match status" value="1"/>
</dbReference>
<feature type="binding site" evidence="4">
    <location>
        <position position="157"/>
    </location>
    <ligand>
        <name>a divalent metal cation</name>
        <dbReference type="ChEBI" id="CHEBI:60240"/>
        <label>2</label>
    </ligand>
</feature>
<dbReference type="GO" id="GO:0004536">
    <property type="term" value="F:DNA nuclease activity"/>
    <property type="evidence" value="ECO:0007669"/>
    <property type="project" value="InterPro"/>
</dbReference>
<reference evidence="5 6" key="1">
    <citation type="submission" date="2014-09" db="EMBL/GenBank/DDBJ databases">
        <title>Sporocytophaga myxococcoides PG-01 genome sequencing.</title>
        <authorList>
            <person name="Liu L."/>
            <person name="Gao P.J."/>
            <person name="Chen G.J."/>
            <person name="Wang L.S."/>
        </authorList>
    </citation>
    <scope>NUCLEOTIDE SEQUENCE [LARGE SCALE GENOMIC DNA]</scope>
    <source>
        <strain evidence="5 6">PG-01</strain>
    </source>
</reference>
<dbReference type="PANTHER" id="PTHR46124:SF4">
    <property type="entry name" value="HYDROLASE TATD"/>
    <property type="match status" value="1"/>
</dbReference>
<dbReference type="Pfam" id="PF01026">
    <property type="entry name" value="TatD_DNase"/>
    <property type="match status" value="1"/>
</dbReference>
<organism evidence="5 6">
    <name type="scientific">Sporocytophaga myxococcoides</name>
    <dbReference type="NCBI Taxonomy" id="153721"/>
    <lineage>
        <taxon>Bacteria</taxon>
        <taxon>Pseudomonadati</taxon>
        <taxon>Bacteroidota</taxon>
        <taxon>Cytophagia</taxon>
        <taxon>Cytophagales</taxon>
        <taxon>Cytophagaceae</taxon>
        <taxon>Sporocytophaga</taxon>
    </lineage>
</organism>
<dbReference type="PIRSF" id="PIRSF005902">
    <property type="entry name" value="DNase_TatD"/>
    <property type="match status" value="1"/>
</dbReference>
<dbReference type="STRING" id="153721.MYP_2177"/>
<feature type="binding site" evidence="4">
    <location>
        <position position="96"/>
    </location>
    <ligand>
        <name>a divalent metal cation</name>
        <dbReference type="ChEBI" id="CHEBI:60240"/>
        <label>1</label>
    </ligand>
</feature>
<dbReference type="PANTHER" id="PTHR46124">
    <property type="entry name" value="D-AMINOACYL-TRNA DEACYLASE"/>
    <property type="match status" value="1"/>
</dbReference>
<proteinExistence type="inferred from homology"/>
<dbReference type="AlphaFoldDB" id="A0A098LEU6"/>
<dbReference type="RefSeq" id="WP_045462774.1">
    <property type="nucleotide sequence ID" value="NZ_BBLT01000004.1"/>
</dbReference>
<dbReference type="GO" id="GO:0016788">
    <property type="term" value="F:hydrolase activity, acting on ester bonds"/>
    <property type="evidence" value="ECO:0007669"/>
    <property type="project" value="InterPro"/>
</dbReference>
<dbReference type="CDD" id="cd01310">
    <property type="entry name" value="TatD_DNAse"/>
    <property type="match status" value="1"/>
</dbReference>
<dbReference type="InterPro" id="IPR015991">
    <property type="entry name" value="TatD/YcfH-like"/>
</dbReference>
<keyword evidence="6" id="KW-1185">Reference proteome</keyword>
<dbReference type="GO" id="GO:0005829">
    <property type="term" value="C:cytosol"/>
    <property type="evidence" value="ECO:0007669"/>
    <property type="project" value="TreeGrafter"/>
</dbReference>
<keyword evidence="2 4" id="KW-0479">Metal-binding</keyword>
<feature type="binding site" evidence="4">
    <location>
        <position position="9"/>
    </location>
    <ligand>
        <name>a divalent metal cation</name>
        <dbReference type="ChEBI" id="CHEBI:60240"/>
        <label>1</label>
    </ligand>
</feature>
<dbReference type="InterPro" id="IPR032466">
    <property type="entry name" value="Metal_Hydrolase"/>
</dbReference>
<feature type="binding site" evidence="4">
    <location>
        <position position="206"/>
    </location>
    <ligand>
        <name>a divalent metal cation</name>
        <dbReference type="ChEBI" id="CHEBI:60240"/>
        <label>1</label>
    </ligand>
</feature>
<dbReference type="Gene3D" id="3.20.20.140">
    <property type="entry name" value="Metal-dependent hydrolases"/>
    <property type="match status" value="1"/>
</dbReference>
<accession>A0A098LEU6</accession>